<evidence type="ECO:0000313" key="3">
    <source>
        <dbReference type="Proteomes" id="UP000321230"/>
    </source>
</evidence>
<dbReference type="PANTHER" id="PTHR39441">
    <property type="entry name" value="DUF2252 DOMAIN-CONTAINING PROTEIN"/>
    <property type="match status" value="1"/>
</dbReference>
<feature type="region of interest" description="Disordered" evidence="1">
    <location>
        <begin position="1"/>
        <end position="52"/>
    </location>
</feature>
<dbReference type="PANTHER" id="PTHR39441:SF1">
    <property type="entry name" value="DUF2252 DOMAIN-CONTAINING PROTEIN"/>
    <property type="match status" value="1"/>
</dbReference>
<evidence type="ECO:0008006" key="4">
    <source>
        <dbReference type="Google" id="ProtNLM"/>
    </source>
</evidence>
<evidence type="ECO:0000313" key="2">
    <source>
        <dbReference type="EMBL" id="GEK94543.1"/>
    </source>
</evidence>
<evidence type="ECO:0000256" key="1">
    <source>
        <dbReference type="SAM" id="MobiDB-lite"/>
    </source>
</evidence>
<name>A0A511B4C6_9PROT</name>
<reference evidence="2 3" key="1">
    <citation type="submission" date="2019-07" db="EMBL/GenBank/DDBJ databases">
        <title>Whole genome shotgun sequence of Gluconobacter wancherniae NBRC 103581.</title>
        <authorList>
            <person name="Hosoyama A."/>
            <person name="Uohara A."/>
            <person name="Ohji S."/>
            <person name="Ichikawa N."/>
        </authorList>
    </citation>
    <scope>NUCLEOTIDE SEQUENCE [LARGE SCALE GENOMIC DNA]</scope>
    <source>
        <strain evidence="2 3">NBRC 103581</strain>
    </source>
</reference>
<dbReference type="EMBL" id="BJUZ01000003">
    <property type="protein sequence ID" value="GEK94543.1"/>
    <property type="molecule type" value="Genomic_DNA"/>
</dbReference>
<proteinExistence type="predicted"/>
<accession>A0A511B4C6</accession>
<comment type="caution">
    <text evidence="2">The sequence shown here is derived from an EMBL/GenBank/DDBJ whole genome shotgun (WGS) entry which is preliminary data.</text>
</comment>
<feature type="compositionally biased region" description="Basic and acidic residues" evidence="1">
    <location>
        <begin position="37"/>
        <end position="52"/>
    </location>
</feature>
<sequence>MPTEQNSPALTSVAAGANTMTRQERHAFGASLRKKNARGDHASWNAPKDRPDPVNLLIKQGERRIQDLLPVRYARMSPSPFAFLRGAAIVMAADLATTESAGPHVQSCGDCHLANFGSYTSPEGTPVFDINDFDETLAAPFEWDIKRLGTSLVLAGRENGASEKSARALAVAMAQSYSAEMARLEPLTPLEIWTNRIDFSAAIDNFSDKHVRKQIRSRLDARLESAQQHFGLVSYDNKAPAFRERPPLVMRLPAHENTIRDAFARYVATQPPERAILLSRYHLQDIIFKVVGVGSVGTFCAIGLFATPDGDTLLLQIKEAQESVLAPFAGGNIFHNQGERVVTGQRIMQAASDSFLGWTHTAGTDEAEDSAPPLSGAGKQFYVRRLKDTRLAAIGSDVAQDGLPDYAELCGRTLARAHARSGDVAVISGYIGKNDTFADAIASFSVLYADQTKADWSVFLEAIKAGKISASAPS</sequence>
<dbReference type="OrthoDB" id="1491115at2"/>
<dbReference type="AlphaFoldDB" id="A0A511B4C6"/>
<dbReference type="InterPro" id="IPR018721">
    <property type="entry name" value="DUF2252"/>
</dbReference>
<organism evidence="2 3">
    <name type="scientific">Gluconobacter wancherniae NBRC 103581</name>
    <dbReference type="NCBI Taxonomy" id="656744"/>
    <lineage>
        <taxon>Bacteria</taxon>
        <taxon>Pseudomonadati</taxon>
        <taxon>Pseudomonadota</taxon>
        <taxon>Alphaproteobacteria</taxon>
        <taxon>Acetobacterales</taxon>
        <taxon>Acetobacteraceae</taxon>
        <taxon>Gluconobacter</taxon>
    </lineage>
</organism>
<gene>
    <name evidence="2" type="ORF">GWA01_23130</name>
</gene>
<dbReference type="Proteomes" id="UP000321230">
    <property type="component" value="Unassembled WGS sequence"/>
</dbReference>
<protein>
    <recommendedName>
        <fullName evidence="4">DUF2252 domain-containing protein</fullName>
    </recommendedName>
</protein>
<dbReference type="Pfam" id="PF10009">
    <property type="entry name" value="DUF2252"/>
    <property type="match status" value="1"/>
</dbReference>
<keyword evidence="3" id="KW-1185">Reference proteome</keyword>
<feature type="compositionally biased region" description="Polar residues" evidence="1">
    <location>
        <begin position="1"/>
        <end position="10"/>
    </location>
</feature>